<keyword evidence="2" id="KW-1185">Reference proteome</keyword>
<sequence>MLNPGTDALLPLGDPSHLEDTRLYQNNDVIRLPAVPTVPSGDFVVVPQVPYIDDRNVLPYALNTDNLQLWRTHYLQTPYIDQNYEAGSMNVDFSPYEVDLYPVVHTSLSAALNPVPAVHTLPPVFSTHIHESVPTLEEQRDYDLDVLNPENSELSVPNLRISRSRTHDYMDELRHEAIMSNILPTMPVPYVRGADPYQVPRRGHLPGPLLGIYPSGASNDCGLPLLFNCSPDVVRGTMPDAYPDHIQTGLSEASLRMRFPENEHLIRRDSNDLNM</sequence>
<evidence type="ECO:0000313" key="2">
    <source>
        <dbReference type="Proteomes" id="UP001154114"/>
    </source>
</evidence>
<name>A0A9N8KTE9_CHRIL</name>
<proteinExistence type="predicted"/>
<accession>A0A9N8KTE9</accession>
<organism evidence="1 2">
    <name type="scientific">Chrysodeixis includens</name>
    <name type="common">Soybean looper</name>
    <name type="synonym">Pseudoplusia includens</name>
    <dbReference type="NCBI Taxonomy" id="689277"/>
    <lineage>
        <taxon>Eukaryota</taxon>
        <taxon>Metazoa</taxon>
        <taxon>Ecdysozoa</taxon>
        <taxon>Arthropoda</taxon>
        <taxon>Hexapoda</taxon>
        <taxon>Insecta</taxon>
        <taxon>Pterygota</taxon>
        <taxon>Neoptera</taxon>
        <taxon>Endopterygota</taxon>
        <taxon>Lepidoptera</taxon>
        <taxon>Glossata</taxon>
        <taxon>Ditrysia</taxon>
        <taxon>Noctuoidea</taxon>
        <taxon>Noctuidae</taxon>
        <taxon>Plusiinae</taxon>
        <taxon>Chrysodeixis</taxon>
    </lineage>
</organism>
<dbReference type="OrthoDB" id="7025731at2759"/>
<protein>
    <submittedName>
        <fullName evidence="1">Uncharacterized protein</fullName>
    </submittedName>
</protein>
<dbReference type="EMBL" id="LR824008">
    <property type="protein sequence ID" value="CAD0196900.1"/>
    <property type="molecule type" value="Genomic_DNA"/>
</dbReference>
<evidence type="ECO:0000313" key="1">
    <source>
        <dbReference type="EMBL" id="CAD0196900.1"/>
    </source>
</evidence>
<dbReference type="AlphaFoldDB" id="A0A9N8KTE9"/>
<dbReference type="Proteomes" id="UP001154114">
    <property type="component" value="Chromosome 5"/>
</dbReference>
<gene>
    <name evidence="1" type="ORF">CINC_LOCUS11188</name>
</gene>
<reference evidence="1" key="1">
    <citation type="submission" date="2021-12" db="EMBL/GenBank/DDBJ databases">
        <authorList>
            <person name="King R."/>
        </authorList>
    </citation>
    <scope>NUCLEOTIDE SEQUENCE</scope>
</reference>